<name>A0A0D6AYE5_RHOSU</name>
<evidence type="ECO:0000256" key="1">
    <source>
        <dbReference type="SAM" id="MobiDB-lite"/>
    </source>
</evidence>
<proteinExistence type="predicted"/>
<gene>
    <name evidence="2" type="ORF">NHU_00765</name>
</gene>
<evidence type="ECO:0000313" key="2">
    <source>
        <dbReference type="EMBL" id="BAQ67933.1"/>
    </source>
</evidence>
<reference evidence="2 3" key="1">
    <citation type="submission" date="2015-02" db="EMBL/GenBank/DDBJ databases">
        <title>Genome sequene of Rhodovulum sulfidophilum DSM 2351.</title>
        <authorList>
            <person name="Nagao N."/>
        </authorList>
    </citation>
    <scope>NUCLEOTIDE SEQUENCE [LARGE SCALE GENOMIC DNA]</scope>
    <source>
        <strain evidence="2 3">DSM 2351</strain>
    </source>
</reference>
<dbReference type="KEGG" id="rsu:NHU_00765"/>
<feature type="region of interest" description="Disordered" evidence="1">
    <location>
        <begin position="46"/>
        <end position="67"/>
    </location>
</feature>
<dbReference type="EMBL" id="AP014800">
    <property type="protein sequence ID" value="BAQ67933.1"/>
    <property type="molecule type" value="Genomic_DNA"/>
</dbReference>
<feature type="compositionally biased region" description="Polar residues" evidence="1">
    <location>
        <begin position="54"/>
        <end position="64"/>
    </location>
</feature>
<dbReference type="PATRIC" id="fig|35806.4.peg.783"/>
<dbReference type="Proteomes" id="UP000064912">
    <property type="component" value="Chromosome"/>
</dbReference>
<evidence type="ECO:0000313" key="3">
    <source>
        <dbReference type="Proteomes" id="UP000064912"/>
    </source>
</evidence>
<accession>A0A0D6AYE5</accession>
<sequence length="79" mass="8554">MRPEAFGERIASRDPDLQSAEIPIRIALMTCCNALGRAEIGRFGQGLRRKGKLASTTSSATMPSGGTIKRHVRERLGVT</sequence>
<organism evidence="2 3">
    <name type="scientific">Rhodovulum sulfidophilum</name>
    <name type="common">Rhodobacter sulfidophilus</name>
    <dbReference type="NCBI Taxonomy" id="35806"/>
    <lineage>
        <taxon>Bacteria</taxon>
        <taxon>Pseudomonadati</taxon>
        <taxon>Pseudomonadota</taxon>
        <taxon>Alphaproteobacteria</taxon>
        <taxon>Rhodobacterales</taxon>
        <taxon>Paracoccaceae</taxon>
        <taxon>Rhodovulum</taxon>
    </lineage>
</organism>
<protein>
    <submittedName>
        <fullName evidence="2">Transposase, IS4 family protein</fullName>
    </submittedName>
</protein>
<dbReference type="AlphaFoldDB" id="A0A0D6AYE5"/>